<dbReference type="PROSITE" id="PS00479">
    <property type="entry name" value="ZF_DAG_PE_1"/>
    <property type="match status" value="1"/>
</dbReference>
<evidence type="ECO:0000256" key="1">
    <source>
        <dbReference type="ARBA" id="ARBA00022723"/>
    </source>
</evidence>
<proteinExistence type="inferred from homology"/>
<dbReference type="PANTHER" id="PTHR12326:SF3">
    <property type="entry name" value="DIFFERENTIALLY EXPRESSED IN FDCP 8 HOMOLOG"/>
    <property type="match status" value="1"/>
</dbReference>
<evidence type="ECO:0000256" key="4">
    <source>
        <dbReference type="ARBA" id="ARBA00022833"/>
    </source>
</evidence>
<dbReference type="WBParaSite" id="MBELARI_LOCUS11014">
    <property type="protein sequence ID" value="MBELARI_LOCUS11014"/>
    <property type="gene ID" value="MBELARI_LOCUS11014"/>
</dbReference>
<dbReference type="GO" id="GO:0008270">
    <property type="term" value="F:zinc ion binding"/>
    <property type="evidence" value="ECO:0007669"/>
    <property type="project" value="UniProtKB-KW"/>
</dbReference>
<dbReference type="Pfam" id="PF13901">
    <property type="entry name" value="RH_dom"/>
    <property type="match status" value="1"/>
</dbReference>
<evidence type="ECO:0000313" key="8">
    <source>
        <dbReference type="WBParaSite" id="MBELARI_LOCUS11014"/>
    </source>
</evidence>
<keyword evidence="1" id="KW-0479">Metal-binding</keyword>
<dbReference type="AlphaFoldDB" id="A0AAF3J1W5"/>
<dbReference type="InterPro" id="IPR025258">
    <property type="entry name" value="RH_dom"/>
</dbReference>
<evidence type="ECO:0000256" key="2">
    <source>
        <dbReference type="ARBA" id="ARBA00022737"/>
    </source>
</evidence>
<keyword evidence="7" id="KW-1185">Reference proteome</keyword>
<dbReference type="Gene3D" id="3.30.60.20">
    <property type="match status" value="1"/>
</dbReference>
<dbReference type="SMART" id="SM01175">
    <property type="entry name" value="DUF4206"/>
    <property type="match status" value="1"/>
</dbReference>
<dbReference type="Pfam" id="PF00130">
    <property type="entry name" value="C1_1"/>
    <property type="match status" value="1"/>
</dbReference>
<evidence type="ECO:0000256" key="3">
    <source>
        <dbReference type="ARBA" id="ARBA00022771"/>
    </source>
</evidence>
<sequence length="431" mass="49667">MAANDDETNEHSRKDSTSYSMFSDDQILVDALISQALEDKIDDSPNRGVDRLEQINIAIAACKEKLREFSLQATPVGTPTDDSGHSIKKLLVDKIVDLGLEKQNLQDAQEDCVEMKKCNGHTFVLQSARGRNPCCEVCMGTIWRLVQYWRRCRACGMRVHEKCAEDVRRVCAAVIGLQSDFHFSNKICAEVGLLHQNYKCAECEHPLSYDSGPSDEPRLCELTGLYYCPSCHWNDEWPIPARLIHNMDPTPYPVCRASKQLLSVTQHKPLIAMLDTNPRMFALHSGLKKVQRFRKDFLIMKCYFISCKNARSLRILQYLRQHQHFVEDAKLYTLDELKEIALGGLCRELEDIHTVFRRHIEDECETCRGNGFYCELCATDAGRNQILFPFTDGISMCKKCYFVFHKACYEKAQSCPRCERREKRERHRSKD</sequence>
<dbReference type="PANTHER" id="PTHR12326">
    <property type="entry name" value="PLECKSTRIN HOMOLOGY DOMAIN CONTAINING PROTEIN"/>
    <property type="match status" value="1"/>
</dbReference>
<dbReference type="InterPro" id="IPR046349">
    <property type="entry name" value="C1-like_sf"/>
</dbReference>
<dbReference type="InterPro" id="IPR047983">
    <property type="entry name" value="DEF8_C1"/>
</dbReference>
<feature type="domain" description="Phorbol-ester/DAG-type" evidence="6">
    <location>
        <begin position="120"/>
        <end position="171"/>
    </location>
</feature>
<evidence type="ECO:0000313" key="7">
    <source>
        <dbReference type="Proteomes" id="UP000887575"/>
    </source>
</evidence>
<comment type="similarity">
    <text evidence="5">Belongs to the DEF8 family.</text>
</comment>
<keyword evidence="4" id="KW-0862">Zinc</keyword>
<keyword evidence="2" id="KW-0677">Repeat</keyword>
<dbReference type="CDD" id="cd20819">
    <property type="entry name" value="C1_DEF8"/>
    <property type="match status" value="1"/>
</dbReference>
<evidence type="ECO:0000259" key="6">
    <source>
        <dbReference type="PROSITE" id="PS50081"/>
    </source>
</evidence>
<dbReference type="InterPro" id="IPR002219">
    <property type="entry name" value="PKC_DAG/PE"/>
</dbReference>
<dbReference type="PROSITE" id="PS50081">
    <property type="entry name" value="ZF_DAG_PE_2"/>
    <property type="match status" value="1"/>
</dbReference>
<evidence type="ECO:0000256" key="5">
    <source>
        <dbReference type="ARBA" id="ARBA00029450"/>
    </source>
</evidence>
<dbReference type="SUPFAM" id="SSF57889">
    <property type="entry name" value="Cysteine-rich domain"/>
    <property type="match status" value="1"/>
</dbReference>
<dbReference type="Proteomes" id="UP000887575">
    <property type="component" value="Unassembled WGS sequence"/>
</dbReference>
<protein>
    <recommendedName>
        <fullName evidence="6">Phorbol-ester/DAG-type domain-containing protein</fullName>
    </recommendedName>
</protein>
<dbReference type="SMART" id="SM00109">
    <property type="entry name" value="C1"/>
    <property type="match status" value="2"/>
</dbReference>
<dbReference type="InterPro" id="IPR051366">
    <property type="entry name" value="DEF8"/>
</dbReference>
<name>A0AAF3J1W5_9BILA</name>
<organism evidence="7 8">
    <name type="scientific">Mesorhabditis belari</name>
    <dbReference type="NCBI Taxonomy" id="2138241"/>
    <lineage>
        <taxon>Eukaryota</taxon>
        <taxon>Metazoa</taxon>
        <taxon>Ecdysozoa</taxon>
        <taxon>Nematoda</taxon>
        <taxon>Chromadorea</taxon>
        <taxon>Rhabditida</taxon>
        <taxon>Rhabditina</taxon>
        <taxon>Rhabditomorpha</taxon>
        <taxon>Rhabditoidea</taxon>
        <taxon>Rhabditidae</taxon>
        <taxon>Mesorhabditinae</taxon>
        <taxon>Mesorhabditis</taxon>
    </lineage>
</organism>
<reference evidence="8" key="1">
    <citation type="submission" date="2024-02" db="UniProtKB">
        <authorList>
            <consortium name="WormBaseParasite"/>
        </authorList>
    </citation>
    <scope>IDENTIFICATION</scope>
</reference>
<accession>A0AAF3J1W5</accession>
<keyword evidence="3" id="KW-0863">Zinc-finger</keyword>